<proteinExistence type="predicted"/>
<organism evidence="1 2">
    <name type="scientific">Nephila pilipes</name>
    <name type="common">Giant wood spider</name>
    <name type="synonym">Nephila maculata</name>
    <dbReference type="NCBI Taxonomy" id="299642"/>
    <lineage>
        <taxon>Eukaryota</taxon>
        <taxon>Metazoa</taxon>
        <taxon>Ecdysozoa</taxon>
        <taxon>Arthropoda</taxon>
        <taxon>Chelicerata</taxon>
        <taxon>Arachnida</taxon>
        <taxon>Araneae</taxon>
        <taxon>Araneomorphae</taxon>
        <taxon>Entelegynae</taxon>
        <taxon>Araneoidea</taxon>
        <taxon>Nephilidae</taxon>
        <taxon>Nephila</taxon>
    </lineage>
</organism>
<reference evidence="1" key="1">
    <citation type="submission" date="2020-08" db="EMBL/GenBank/DDBJ databases">
        <title>Multicomponent nature underlies the extraordinary mechanical properties of spider dragline silk.</title>
        <authorList>
            <person name="Kono N."/>
            <person name="Nakamura H."/>
            <person name="Mori M."/>
            <person name="Yoshida Y."/>
            <person name="Ohtoshi R."/>
            <person name="Malay A.D."/>
            <person name="Moran D.A.P."/>
            <person name="Tomita M."/>
            <person name="Numata K."/>
            <person name="Arakawa K."/>
        </authorList>
    </citation>
    <scope>NUCLEOTIDE SEQUENCE</scope>
</reference>
<comment type="caution">
    <text evidence="1">The sequence shown here is derived from an EMBL/GenBank/DDBJ whole genome shotgun (WGS) entry which is preliminary data.</text>
</comment>
<name>A0A8X6U843_NEPPI</name>
<dbReference type="EMBL" id="BMAW01023693">
    <property type="protein sequence ID" value="GFT84127.1"/>
    <property type="molecule type" value="Genomic_DNA"/>
</dbReference>
<dbReference type="AlphaFoldDB" id="A0A8X6U843"/>
<keyword evidence="2" id="KW-1185">Reference proteome</keyword>
<sequence>MIIKSECASVNELEQKLMKGLSFRKKGSTDVCADGKGADGPLARPKGFSLRRWDDPQDVSVSGTNFLFLRDRENGASRNYFHAEWRHRF</sequence>
<dbReference type="Proteomes" id="UP000887013">
    <property type="component" value="Unassembled WGS sequence"/>
</dbReference>
<protein>
    <submittedName>
        <fullName evidence="1">Uncharacterized protein</fullName>
    </submittedName>
</protein>
<accession>A0A8X6U843</accession>
<evidence type="ECO:0000313" key="1">
    <source>
        <dbReference type="EMBL" id="GFT84127.1"/>
    </source>
</evidence>
<gene>
    <name evidence="1" type="ORF">NPIL_548041</name>
</gene>
<evidence type="ECO:0000313" key="2">
    <source>
        <dbReference type="Proteomes" id="UP000887013"/>
    </source>
</evidence>